<dbReference type="GO" id="GO:0015562">
    <property type="term" value="F:efflux transmembrane transporter activity"/>
    <property type="evidence" value="ECO:0007669"/>
    <property type="project" value="InterPro"/>
</dbReference>
<keyword evidence="6" id="KW-0998">Cell outer membrane</keyword>
<dbReference type="OrthoDB" id="9770517at2"/>
<protein>
    <submittedName>
        <fullName evidence="9">RND transporter</fullName>
    </submittedName>
</protein>
<comment type="subcellular location">
    <subcellularLocation>
        <location evidence="8">Cell outer membrane</location>
        <topology evidence="8">Lipid-anchor</topology>
    </subcellularLocation>
</comment>
<dbReference type="AlphaFoldDB" id="A0A443ZP31"/>
<keyword evidence="2 8" id="KW-1134">Transmembrane beta strand</keyword>
<keyword evidence="3 8" id="KW-0812">Transmembrane</keyword>
<evidence type="ECO:0000256" key="4">
    <source>
        <dbReference type="ARBA" id="ARBA00023136"/>
    </source>
</evidence>
<evidence type="ECO:0000256" key="2">
    <source>
        <dbReference type="ARBA" id="ARBA00022452"/>
    </source>
</evidence>
<dbReference type="Pfam" id="PF02321">
    <property type="entry name" value="OEP"/>
    <property type="match status" value="2"/>
</dbReference>
<evidence type="ECO:0000256" key="8">
    <source>
        <dbReference type="RuleBase" id="RU362097"/>
    </source>
</evidence>
<dbReference type="GO" id="GO:0009279">
    <property type="term" value="C:cell outer membrane"/>
    <property type="evidence" value="ECO:0007669"/>
    <property type="project" value="UniProtKB-SubCell"/>
</dbReference>
<name>A0A443ZP31_9PSED</name>
<organism evidence="9 10">
    <name type="scientific">Pseudomonas alkylphenolica</name>
    <dbReference type="NCBI Taxonomy" id="237609"/>
    <lineage>
        <taxon>Bacteria</taxon>
        <taxon>Pseudomonadati</taxon>
        <taxon>Pseudomonadota</taxon>
        <taxon>Gammaproteobacteria</taxon>
        <taxon>Pseudomonadales</taxon>
        <taxon>Pseudomonadaceae</taxon>
        <taxon>Pseudomonas</taxon>
    </lineage>
</organism>
<keyword evidence="5 8" id="KW-0564">Palmitate</keyword>
<comment type="caution">
    <text evidence="9">The sequence shown here is derived from an EMBL/GenBank/DDBJ whole genome shotgun (WGS) entry which is preliminary data.</text>
</comment>
<evidence type="ECO:0000313" key="9">
    <source>
        <dbReference type="EMBL" id="RWU20859.1"/>
    </source>
</evidence>
<dbReference type="PROSITE" id="PS51257">
    <property type="entry name" value="PROKAR_LIPOPROTEIN"/>
    <property type="match status" value="1"/>
</dbReference>
<dbReference type="PANTHER" id="PTHR30203">
    <property type="entry name" value="OUTER MEMBRANE CATION EFFLUX PROTEIN"/>
    <property type="match status" value="1"/>
</dbReference>
<dbReference type="NCBIfam" id="TIGR01845">
    <property type="entry name" value="outer_NodT"/>
    <property type="match status" value="1"/>
</dbReference>
<keyword evidence="7 8" id="KW-0449">Lipoprotein</keyword>
<dbReference type="InterPro" id="IPR010131">
    <property type="entry name" value="MdtP/NodT-like"/>
</dbReference>
<dbReference type="Gene3D" id="2.20.200.10">
    <property type="entry name" value="Outer membrane efflux proteins (OEP)"/>
    <property type="match status" value="1"/>
</dbReference>
<evidence type="ECO:0000256" key="3">
    <source>
        <dbReference type="ARBA" id="ARBA00022692"/>
    </source>
</evidence>
<comment type="similarity">
    <text evidence="1 8">Belongs to the outer membrane factor (OMF) (TC 1.B.17) family.</text>
</comment>
<dbReference type="Gene3D" id="1.20.1600.10">
    <property type="entry name" value="Outer membrane efflux proteins (OEP)"/>
    <property type="match status" value="1"/>
</dbReference>
<evidence type="ECO:0000313" key="10">
    <source>
        <dbReference type="Proteomes" id="UP000288983"/>
    </source>
</evidence>
<proteinExistence type="inferred from homology"/>
<evidence type="ECO:0000256" key="1">
    <source>
        <dbReference type="ARBA" id="ARBA00007613"/>
    </source>
</evidence>
<dbReference type="STRING" id="237609.PSAKL28_36310"/>
<evidence type="ECO:0000256" key="5">
    <source>
        <dbReference type="ARBA" id="ARBA00023139"/>
    </source>
</evidence>
<evidence type="ECO:0000256" key="7">
    <source>
        <dbReference type="ARBA" id="ARBA00023288"/>
    </source>
</evidence>
<dbReference type="EMBL" id="QJRG01000047">
    <property type="protein sequence ID" value="RWU20859.1"/>
    <property type="molecule type" value="Genomic_DNA"/>
</dbReference>
<reference evidence="9 10" key="1">
    <citation type="submission" date="2018-06" db="EMBL/GenBank/DDBJ databases">
        <title>Bacteria isolated from soil of Wuhan.</title>
        <authorList>
            <person name="Wei X."/>
            <person name="Chunhua H."/>
        </authorList>
    </citation>
    <scope>NUCLEOTIDE SEQUENCE [LARGE SCALE GENOMIC DNA]</scope>
    <source>
        <strain evidence="10">xwS2</strain>
    </source>
</reference>
<dbReference type="SUPFAM" id="SSF56954">
    <property type="entry name" value="Outer membrane efflux proteins (OEP)"/>
    <property type="match status" value="1"/>
</dbReference>
<dbReference type="RefSeq" id="WP_128324462.1">
    <property type="nucleotide sequence ID" value="NZ_QJRG01000047.1"/>
</dbReference>
<keyword evidence="4 8" id="KW-0472">Membrane</keyword>
<accession>A0A443ZP31</accession>
<sequence>MTLPSRLSVLSISLFIAACSHKLPPVQSGLQAPGAWQGQAAPVQQPLPQQDWWQQFSSVQLNQLIERAQRNSFDLAAATARVRQAQASAVIAGAPLLPEVTFGLDASRQRLLRGDGFEQLDASSSERTSTSFNTRLSAKYEIDFWGGNAAARDSAEQELGASRYDRQTVALTLLSGVANSYLQSLALAEQVRIARLNLANAQDVLRLVQTRYDSGSATALELAQQRSLVAGQARQVPLFEQQLQEARVTLAALLGEPVQQLPPTRESIGQVRWPEIGNGVPSDLLSRRPDIAAAEARLAAAQANVQVARAAMLPSLTLGADLGSGADTFAQILRSPYYTLTAGLAAPVFNNGRLSAERDKAQGRQDELLQNYRSSIVAGFADVEKALNSISGVDHQRQWQDEEVEQARTAFTLSESRYRAGAETLLTVLETQRTLYQAQDQQVQLRLARLQGSVALYKALGGGWQVPAPPLSGNDPPQ</sequence>
<gene>
    <name evidence="9" type="ORF">DM813_16675</name>
</gene>
<dbReference type="InterPro" id="IPR003423">
    <property type="entry name" value="OMP_efflux"/>
</dbReference>
<dbReference type="PANTHER" id="PTHR30203:SF33">
    <property type="entry name" value="BLR4455 PROTEIN"/>
    <property type="match status" value="1"/>
</dbReference>
<dbReference type="Proteomes" id="UP000288983">
    <property type="component" value="Unassembled WGS sequence"/>
</dbReference>
<evidence type="ECO:0000256" key="6">
    <source>
        <dbReference type="ARBA" id="ARBA00023237"/>
    </source>
</evidence>